<dbReference type="CDD" id="cd10551">
    <property type="entry name" value="PsrB"/>
    <property type="match status" value="1"/>
</dbReference>
<dbReference type="Proteomes" id="UP000198412">
    <property type="component" value="Unassembled WGS sequence"/>
</dbReference>
<dbReference type="PANTHER" id="PTHR43177:SF9">
    <property type="entry name" value="PROTEIN NRFC"/>
    <property type="match status" value="1"/>
</dbReference>
<keyword evidence="6" id="KW-0479">Metal-binding</keyword>
<dbReference type="InterPro" id="IPR050954">
    <property type="entry name" value="ET_IronSulfur_Cluster-Binding"/>
</dbReference>
<feature type="domain" description="4Fe-4S ferredoxin-type" evidence="12">
    <location>
        <begin position="3"/>
        <end position="33"/>
    </location>
</feature>
<gene>
    <name evidence="13" type="ORF">SAMN04488111_1754</name>
</gene>
<dbReference type="EMBL" id="FZNX01000002">
    <property type="protein sequence ID" value="SNR55946.1"/>
    <property type="molecule type" value="Genomic_DNA"/>
</dbReference>
<feature type="transmembrane region" description="Helical" evidence="11">
    <location>
        <begin position="273"/>
        <end position="296"/>
    </location>
</feature>
<evidence type="ECO:0000313" key="14">
    <source>
        <dbReference type="Proteomes" id="UP000198412"/>
    </source>
</evidence>
<accession>A0A238XA81</accession>
<dbReference type="SUPFAM" id="SSF54862">
    <property type="entry name" value="4Fe-4S ferredoxins"/>
    <property type="match status" value="1"/>
</dbReference>
<organism evidence="13 14">
    <name type="scientific">Lutibacter flavus</name>
    <dbReference type="NCBI Taxonomy" id="691689"/>
    <lineage>
        <taxon>Bacteria</taxon>
        <taxon>Pseudomonadati</taxon>
        <taxon>Bacteroidota</taxon>
        <taxon>Flavobacteriia</taxon>
        <taxon>Flavobacteriales</taxon>
        <taxon>Flavobacteriaceae</taxon>
        <taxon>Lutibacter</taxon>
    </lineage>
</organism>
<dbReference type="OrthoDB" id="9779457at2"/>
<evidence type="ECO:0000313" key="13">
    <source>
        <dbReference type="EMBL" id="SNR55946.1"/>
    </source>
</evidence>
<evidence type="ECO:0000256" key="10">
    <source>
        <dbReference type="ARBA" id="ARBA00023136"/>
    </source>
</evidence>
<evidence type="ECO:0000256" key="1">
    <source>
        <dbReference type="ARBA" id="ARBA00004651"/>
    </source>
</evidence>
<proteinExistence type="inferred from homology"/>
<dbReference type="Pfam" id="PF13247">
    <property type="entry name" value="Fer4_11"/>
    <property type="match status" value="1"/>
</dbReference>
<keyword evidence="4" id="KW-0004">4Fe-4S</keyword>
<keyword evidence="8" id="KW-0408">Iron</keyword>
<sequence length="538" mass="59705">MKYGFIIDNRKCIGCHACTTACKSEHDVPVGVNRTYVKQVEKGEFPDTRRIFSVMRCNHCTDAPCVEICPVEALYTREDGIVDFDNNRCIGCKSCMQACPYDALYIDPDNNTAAKCNYCAHRVDVGREPACVTVCPEHAIIAGDMENPLTEISQLLARQAVKVRKPEKGTNPNLFYIDGDDASLVPEATDKSGPGLWNSQARGVGHFAKAAEKMMHTNDDVDLLQMTIDNDIEAAYQRKDTENPNYIDVLSGKARRVYDTPDKGILWGWEVSAYVFTKAISAGAFLIPFLAIMLGYEVSPTAKLWSAGISLVFLALTGLFLVMDLDRPDRFLNVLLRPQWKSWLVKGGYTITVFGLLVTIWGAMTFFEIQAGETILLWITAAFAILLAIYTAFLFAQAKGRDFWQSPTLPLHMLVHSVMAGVSIFVLAALIFGQEDWMSILKNTLIIALVVNLFTLITELTITHPTTSAKTVVKMITKGRYKNLFWFVTVLIGNIIPLALLYFGNGEMLAVVSGICVLVGIVITEKIWVEAPQRIPLA</sequence>
<dbReference type="PANTHER" id="PTHR43177">
    <property type="entry name" value="PROTEIN NRFC"/>
    <property type="match status" value="1"/>
</dbReference>
<evidence type="ECO:0000256" key="11">
    <source>
        <dbReference type="SAM" id="Phobius"/>
    </source>
</evidence>
<reference evidence="14" key="1">
    <citation type="submission" date="2017-06" db="EMBL/GenBank/DDBJ databases">
        <authorList>
            <person name="Varghese N."/>
            <person name="Submissions S."/>
        </authorList>
    </citation>
    <scope>NUCLEOTIDE SEQUENCE [LARGE SCALE GENOMIC DNA]</scope>
    <source>
        <strain evidence="14">DSM 27993</strain>
    </source>
</reference>
<feature type="transmembrane region" description="Helical" evidence="11">
    <location>
        <begin position="343"/>
        <end position="363"/>
    </location>
</feature>
<feature type="domain" description="4Fe-4S ferredoxin-type" evidence="12">
    <location>
        <begin position="48"/>
        <end position="79"/>
    </location>
</feature>
<dbReference type="Gene3D" id="3.30.70.20">
    <property type="match status" value="2"/>
</dbReference>
<dbReference type="PROSITE" id="PS00198">
    <property type="entry name" value="4FE4S_FER_1"/>
    <property type="match status" value="1"/>
</dbReference>
<name>A0A238XA81_9FLAO</name>
<keyword evidence="7 11" id="KW-1133">Transmembrane helix</keyword>
<dbReference type="GO" id="GO:0051539">
    <property type="term" value="F:4 iron, 4 sulfur cluster binding"/>
    <property type="evidence" value="ECO:0007669"/>
    <property type="project" value="UniProtKB-KW"/>
</dbReference>
<protein>
    <submittedName>
        <fullName evidence="13">Fe-S-cluster-containing dehydrogenase component</fullName>
    </submittedName>
</protein>
<dbReference type="GO" id="GO:0005886">
    <property type="term" value="C:plasma membrane"/>
    <property type="evidence" value="ECO:0007669"/>
    <property type="project" value="UniProtKB-SubCell"/>
</dbReference>
<dbReference type="InterPro" id="IPR017900">
    <property type="entry name" value="4Fe4S_Fe_S_CS"/>
</dbReference>
<feature type="transmembrane region" description="Helical" evidence="11">
    <location>
        <begin position="444"/>
        <end position="463"/>
    </location>
</feature>
<dbReference type="Gene3D" id="1.20.1630.10">
    <property type="entry name" value="Formate dehydrogenase/DMSO reductase domain"/>
    <property type="match status" value="1"/>
</dbReference>
<feature type="transmembrane region" description="Helical" evidence="11">
    <location>
        <begin position="509"/>
        <end position="529"/>
    </location>
</feature>
<evidence type="ECO:0000256" key="7">
    <source>
        <dbReference type="ARBA" id="ARBA00022989"/>
    </source>
</evidence>
<feature type="transmembrane region" description="Helical" evidence="11">
    <location>
        <begin position="302"/>
        <end position="322"/>
    </location>
</feature>
<keyword evidence="9" id="KW-0411">Iron-sulfur</keyword>
<comment type="similarity">
    <text evidence="2">Belongs to the NrfD family.</text>
</comment>
<dbReference type="AlphaFoldDB" id="A0A238XA81"/>
<evidence type="ECO:0000256" key="5">
    <source>
        <dbReference type="ARBA" id="ARBA00022692"/>
    </source>
</evidence>
<evidence type="ECO:0000256" key="8">
    <source>
        <dbReference type="ARBA" id="ARBA00023004"/>
    </source>
</evidence>
<feature type="transmembrane region" description="Helical" evidence="11">
    <location>
        <begin position="484"/>
        <end position="503"/>
    </location>
</feature>
<evidence type="ECO:0000256" key="9">
    <source>
        <dbReference type="ARBA" id="ARBA00023014"/>
    </source>
</evidence>
<feature type="transmembrane region" description="Helical" evidence="11">
    <location>
        <begin position="375"/>
        <end position="396"/>
    </location>
</feature>
<evidence type="ECO:0000259" key="12">
    <source>
        <dbReference type="PROSITE" id="PS51379"/>
    </source>
</evidence>
<comment type="subcellular location">
    <subcellularLocation>
        <location evidence="1">Cell membrane</location>
        <topology evidence="1">Multi-pass membrane protein</topology>
    </subcellularLocation>
</comment>
<dbReference type="RefSeq" id="WP_089378051.1">
    <property type="nucleotide sequence ID" value="NZ_FZNX01000002.1"/>
</dbReference>
<evidence type="ECO:0000256" key="4">
    <source>
        <dbReference type="ARBA" id="ARBA00022485"/>
    </source>
</evidence>
<keyword evidence="14" id="KW-1185">Reference proteome</keyword>
<dbReference type="InterPro" id="IPR017896">
    <property type="entry name" value="4Fe4S_Fe-S-bd"/>
</dbReference>
<keyword evidence="3" id="KW-1003">Cell membrane</keyword>
<dbReference type="GO" id="GO:0046872">
    <property type="term" value="F:metal ion binding"/>
    <property type="evidence" value="ECO:0007669"/>
    <property type="project" value="UniProtKB-KW"/>
</dbReference>
<dbReference type="InterPro" id="IPR005614">
    <property type="entry name" value="NrfD-like"/>
</dbReference>
<dbReference type="PROSITE" id="PS51379">
    <property type="entry name" value="4FE4S_FER_2"/>
    <property type="match status" value="3"/>
</dbReference>
<keyword evidence="10 11" id="KW-0472">Membrane</keyword>
<evidence type="ECO:0000256" key="2">
    <source>
        <dbReference type="ARBA" id="ARBA00008929"/>
    </source>
</evidence>
<evidence type="ECO:0000256" key="6">
    <source>
        <dbReference type="ARBA" id="ARBA00022723"/>
    </source>
</evidence>
<feature type="domain" description="4Fe-4S ferredoxin-type" evidence="12">
    <location>
        <begin position="80"/>
        <end position="109"/>
    </location>
</feature>
<keyword evidence="5 11" id="KW-0812">Transmembrane</keyword>
<feature type="transmembrane region" description="Helical" evidence="11">
    <location>
        <begin position="408"/>
        <end position="432"/>
    </location>
</feature>
<evidence type="ECO:0000256" key="3">
    <source>
        <dbReference type="ARBA" id="ARBA00022475"/>
    </source>
</evidence>
<dbReference type="Pfam" id="PF03916">
    <property type="entry name" value="NrfD"/>
    <property type="match status" value="1"/>
</dbReference>